<accession>A0A4Y3TZ66</accession>
<keyword evidence="13 14" id="KW-0998">Cell outer membrane</keyword>
<dbReference type="SUPFAM" id="SSF56935">
    <property type="entry name" value="Porins"/>
    <property type="match status" value="1"/>
</dbReference>
<dbReference type="InterPro" id="IPR012910">
    <property type="entry name" value="Plug_dom"/>
</dbReference>
<keyword evidence="9" id="KW-0406">Ion transport</keyword>
<gene>
    <name evidence="20" type="ORF">APE01nite_17920</name>
</gene>
<dbReference type="GO" id="GO:0015344">
    <property type="term" value="F:siderophore uptake transmembrane transporter activity"/>
    <property type="evidence" value="ECO:0007669"/>
    <property type="project" value="TreeGrafter"/>
</dbReference>
<reference evidence="20 21" key="1">
    <citation type="submission" date="2019-06" db="EMBL/GenBank/DDBJ databases">
        <title>Whole genome shotgun sequence of Acetobacter peroxydans NBRC 13755.</title>
        <authorList>
            <person name="Hosoyama A."/>
            <person name="Uohara A."/>
            <person name="Ohji S."/>
            <person name="Ichikawa N."/>
        </authorList>
    </citation>
    <scope>NUCLEOTIDE SEQUENCE [LARGE SCALE GENOMIC DNA]</scope>
    <source>
        <strain evidence="20 21">NBRC 13755</strain>
    </source>
</reference>
<keyword evidence="3 14" id="KW-0813">Transport</keyword>
<dbReference type="GO" id="GO:0015891">
    <property type="term" value="P:siderophore transport"/>
    <property type="evidence" value="ECO:0007669"/>
    <property type="project" value="InterPro"/>
</dbReference>
<dbReference type="Pfam" id="PF00593">
    <property type="entry name" value="TonB_dep_Rec_b-barrel"/>
    <property type="match status" value="1"/>
</dbReference>
<keyword evidence="8" id="KW-0408">Iron</keyword>
<dbReference type="AlphaFoldDB" id="A0A4Y3TZ66"/>
<dbReference type="OrthoDB" id="9760333at2"/>
<evidence type="ECO:0000259" key="18">
    <source>
        <dbReference type="Pfam" id="PF00593"/>
    </source>
</evidence>
<evidence type="ECO:0000256" key="5">
    <source>
        <dbReference type="ARBA" id="ARBA00022496"/>
    </source>
</evidence>
<dbReference type="Gene3D" id="2.170.130.10">
    <property type="entry name" value="TonB-dependent receptor, plug domain"/>
    <property type="match status" value="1"/>
</dbReference>
<dbReference type="CDD" id="cd01347">
    <property type="entry name" value="ligand_gated_channel"/>
    <property type="match status" value="1"/>
</dbReference>
<evidence type="ECO:0000256" key="10">
    <source>
        <dbReference type="ARBA" id="ARBA00023077"/>
    </source>
</evidence>
<sequence length="759" mass="84914">MLRLRKRKHHYLVAGVMLCTMPVTLTNAAETGDVSAGSAHPAEPKHVRPPAGNKQPKLSQKQGATSASTPTAKGGTERITVTGNSHSYIVSQVSAIKIKANLRDIPQTIDVVPLRVMQDQNARSLADVLRNIAGIGYQTGDGQRDQETIRGFVNQGDFYIDGFRDDAQYFRDLSNYERVEVIKGPASVLYGRGSSGGLVNMITKKPGTEGGSVDFSYGSFNDVRGSGDFGHVFQNNNIAFRVTGAIESSDSYRAQQFIDRKTISPSLQWTTPDRRTSVLLQGSYLYDRRLADNGIPSWNGLPADVPRSAYYGAANARDADWAESQVWNTTVTIKHDFGNGIELSNAFRDYNFWLQRYGTIVQTEYTNPSSPHYGTYNPDHQDTHRDEHGWSNQLQLTVDARTGPFKHRFLVGIEISEQYKYQRRADHVFSDTYISIFNPVLPTYTAADANLSPGDLYTNTTGYFGTVGPFMQDMISLGSHWKALLGLRWDYFRQTTRPEAYPVQPTLARTDTSFSPRAGIVWQPTNTQSYYFSWTRSFQPAGESFDLAASNAALQPQETDNKEFGAKYNFFKNRLQMTLSLFDLRRSNINIPVIDGDTGHTVLKQVGLQRNRGLEWSARLNITDDWQAIASYAYYDTRYLKAGNTTSYGYAVEGKRLVTVPKNSMSFWITKSFVHARYGVGWGVRYMGSQWADAGNSVRIPSYLVFNTMAWATFNRFRAQINVDNLSNEKYIASAHGTSPYLLMPGAPLSASFNLVASF</sequence>
<dbReference type="Pfam" id="PF07715">
    <property type="entry name" value="Plug"/>
    <property type="match status" value="1"/>
</dbReference>
<feature type="chain" id="PRO_5021341947" evidence="17">
    <location>
        <begin position="29"/>
        <end position="759"/>
    </location>
</feature>
<keyword evidence="7 17" id="KW-0732">Signal</keyword>
<keyword evidence="11 14" id="KW-0472">Membrane</keyword>
<evidence type="ECO:0000256" key="11">
    <source>
        <dbReference type="ARBA" id="ARBA00023136"/>
    </source>
</evidence>
<evidence type="ECO:0000256" key="17">
    <source>
        <dbReference type="SAM" id="SignalP"/>
    </source>
</evidence>
<evidence type="ECO:0000256" key="3">
    <source>
        <dbReference type="ARBA" id="ARBA00022448"/>
    </source>
</evidence>
<organism evidence="20 21">
    <name type="scientific">Acetobacter peroxydans</name>
    <dbReference type="NCBI Taxonomy" id="104098"/>
    <lineage>
        <taxon>Bacteria</taxon>
        <taxon>Pseudomonadati</taxon>
        <taxon>Pseudomonadota</taxon>
        <taxon>Alphaproteobacteria</taxon>
        <taxon>Acetobacterales</taxon>
        <taxon>Acetobacteraceae</taxon>
        <taxon>Acetobacter</taxon>
    </lineage>
</organism>
<dbReference type="PROSITE" id="PS52016">
    <property type="entry name" value="TONB_DEPENDENT_REC_3"/>
    <property type="match status" value="1"/>
</dbReference>
<dbReference type="GO" id="GO:0038023">
    <property type="term" value="F:signaling receptor activity"/>
    <property type="evidence" value="ECO:0007669"/>
    <property type="project" value="InterPro"/>
</dbReference>
<dbReference type="InterPro" id="IPR036942">
    <property type="entry name" value="Beta-barrel_TonB_sf"/>
</dbReference>
<comment type="similarity">
    <text evidence="2 14 15">Belongs to the TonB-dependent receptor family.</text>
</comment>
<evidence type="ECO:0000256" key="8">
    <source>
        <dbReference type="ARBA" id="ARBA00023004"/>
    </source>
</evidence>
<evidence type="ECO:0000256" key="4">
    <source>
        <dbReference type="ARBA" id="ARBA00022452"/>
    </source>
</evidence>
<dbReference type="InterPro" id="IPR010105">
    <property type="entry name" value="TonB_sidphr_rcpt"/>
</dbReference>
<evidence type="ECO:0000259" key="19">
    <source>
        <dbReference type="Pfam" id="PF07715"/>
    </source>
</evidence>
<dbReference type="GO" id="GO:0009279">
    <property type="term" value="C:cell outer membrane"/>
    <property type="evidence" value="ECO:0007669"/>
    <property type="project" value="UniProtKB-SubCell"/>
</dbReference>
<evidence type="ECO:0000256" key="14">
    <source>
        <dbReference type="PROSITE-ProRule" id="PRU01360"/>
    </source>
</evidence>
<evidence type="ECO:0000256" key="15">
    <source>
        <dbReference type="RuleBase" id="RU003357"/>
    </source>
</evidence>
<keyword evidence="12" id="KW-0675">Receptor</keyword>
<dbReference type="EMBL" id="BJMV01000009">
    <property type="protein sequence ID" value="GEB85995.1"/>
    <property type="molecule type" value="Genomic_DNA"/>
</dbReference>
<dbReference type="InterPro" id="IPR039426">
    <property type="entry name" value="TonB-dep_rcpt-like"/>
</dbReference>
<evidence type="ECO:0000256" key="2">
    <source>
        <dbReference type="ARBA" id="ARBA00009810"/>
    </source>
</evidence>
<evidence type="ECO:0000256" key="9">
    <source>
        <dbReference type="ARBA" id="ARBA00023065"/>
    </source>
</evidence>
<keyword evidence="4 14" id="KW-1134">Transmembrane beta strand</keyword>
<dbReference type="InterPro" id="IPR000531">
    <property type="entry name" value="Beta-barrel_TonB"/>
</dbReference>
<feature type="domain" description="TonB-dependent receptor plug" evidence="19">
    <location>
        <begin position="102"/>
        <end position="197"/>
    </location>
</feature>
<feature type="compositionally biased region" description="Polar residues" evidence="16">
    <location>
        <begin position="56"/>
        <end position="71"/>
    </location>
</feature>
<feature type="domain" description="TonB-dependent receptor-like beta-barrel" evidence="18">
    <location>
        <begin position="280"/>
        <end position="726"/>
    </location>
</feature>
<evidence type="ECO:0000256" key="12">
    <source>
        <dbReference type="ARBA" id="ARBA00023170"/>
    </source>
</evidence>
<dbReference type="RefSeq" id="WP_141376727.1">
    <property type="nucleotide sequence ID" value="NZ_BAPL01000032.1"/>
</dbReference>
<keyword evidence="5" id="KW-0410">Iron transport</keyword>
<dbReference type="FunFam" id="2.170.130.10:FF:000001">
    <property type="entry name" value="Catecholate siderophore TonB-dependent receptor"/>
    <property type="match status" value="1"/>
</dbReference>
<keyword evidence="10 15" id="KW-0798">TonB box</keyword>
<comment type="subcellular location">
    <subcellularLocation>
        <location evidence="1 14">Cell outer membrane</location>
        <topology evidence="1 14">Multi-pass membrane protein</topology>
    </subcellularLocation>
</comment>
<feature type="signal peptide" evidence="17">
    <location>
        <begin position="1"/>
        <end position="28"/>
    </location>
</feature>
<keyword evidence="6 14" id="KW-0812">Transmembrane</keyword>
<feature type="region of interest" description="Disordered" evidence="16">
    <location>
        <begin position="33"/>
        <end position="79"/>
    </location>
</feature>
<evidence type="ECO:0000256" key="6">
    <source>
        <dbReference type="ARBA" id="ARBA00022692"/>
    </source>
</evidence>
<evidence type="ECO:0000313" key="21">
    <source>
        <dbReference type="Proteomes" id="UP000317730"/>
    </source>
</evidence>
<dbReference type="PANTHER" id="PTHR32552:SF68">
    <property type="entry name" value="FERRICHROME OUTER MEMBRANE TRANSPORTER_PHAGE RECEPTOR"/>
    <property type="match status" value="1"/>
</dbReference>
<evidence type="ECO:0000256" key="7">
    <source>
        <dbReference type="ARBA" id="ARBA00022729"/>
    </source>
</evidence>
<proteinExistence type="inferred from homology"/>
<evidence type="ECO:0000256" key="1">
    <source>
        <dbReference type="ARBA" id="ARBA00004571"/>
    </source>
</evidence>
<dbReference type="NCBIfam" id="TIGR01783">
    <property type="entry name" value="TonB-siderophor"/>
    <property type="match status" value="1"/>
</dbReference>
<dbReference type="Gene3D" id="2.40.170.20">
    <property type="entry name" value="TonB-dependent receptor, beta-barrel domain"/>
    <property type="match status" value="1"/>
</dbReference>
<keyword evidence="21" id="KW-1185">Reference proteome</keyword>
<evidence type="ECO:0000313" key="20">
    <source>
        <dbReference type="EMBL" id="GEB85995.1"/>
    </source>
</evidence>
<dbReference type="InterPro" id="IPR037066">
    <property type="entry name" value="Plug_dom_sf"/>
</dbReference>
<evidence type="ECO:0000256" key="16">
    <source>
        <dbReference type="SAM" id="MobiDB-lite"/>
    </source>
</evidence>
<comment type="caution">
    <text evidence="20">The sequence shown here is derived from an EMBL/GenBank/DDBJ whole genome shotgun (WGS) entry which is preliminary data.</text>
</comment>
<name>A0A4Y3TZ66_9PROT</name>
<evidence type="ECO:0000256" key="13">
    <source>
        <dbReference type="ARBA" id="ARBA00023237"/>
    </source>
</evidence>
<dbReference type="PANTHER" id="PTHR32552">
    <property type="entry name" value="FERRICHROME IRON RECEPTOR-RELATED"/>
    <property type="match status" value="1"/>
</dbReference>
<protein>
    <submittedName>
        <fullName evidence="20">Ligand-gated channel protein</fullName>
    </submittedName>
</protein>
<dbReference type="Proteomes" id="UP000317730">
    <property type="component" value="Unassembled WGS sequence"/>
</dbReference>